<sequence length="682" mass="73525">MLSGTMLAGLLATPALADEQRDYLGNEIVVTGQRDGYAATDGTSSTKTPTPLIDVPQTVAVITADQIEDQNVRQLGDALRFVPGVSLGTGEGHRDQVILRGQNSTADFFVDGLRDDAQYYRPLYNVERIEVLKGANALIFGRGGGGGAINRVMKSADTMADFINGAASVDSFGAWNVALDLNQPLTDTVALRLNGTYEELDSNRDEFGGRFFGISPTLTADLGPDTRLTASYTYDDDARTVDRGVPSLGGEPVRGYDDFFFGDEDFNHSENRAHVARTRIDHRLADGISLNATVQYADYDKYYGNILPGAATATTVSLSGYESGNTRENLTGQVNLVAQFATGGVQHTLLAGVEAMDQNSTGVRRNVSFSGASSVTVPLANFAVPAFTLVNNSASESGLQTLSAYVQEQLDFGVVQVIAGLRYDRFDLASVNLVNNFAGERVDEKWSPRLGLIVKPAETVSLYASYATSFLPQSGDQFNVLSPVTELLVPEKFENWELGGKWAITPRLFATAALFRLDRSNTQSPDPNNSGQVLLTGQTRTDGLELSLAGEVTEHLQVTLGYSLLDGEVRTTTTAAPAGRTLQAVPRHQASAWARYQVTPEFGLGAGVIHQSDRFATISNAVTMPAYTRVDAALFYNVAENISLQLNVENLFDADYFPSSHTDNNIQPGEPLNATLGLRLNF</sequence>
<evidence type="ECO:0000256" key="6">
    <source>
        <dbReference type="ARBA" id="ARBA00022692"/>
    </source>
</evidence>
<evidence type="ECO:0000256" key="4">
    <source>
        <dbReference type="ARBA" id="ARBA00022452"/>
    </source>
</evidence>
<dbReference type="InterPro" id="IPR036942">
    <property type="entry name" value="Beta-barrel_TonB_sf"/>
</dbReference>
<evidence type="ECO:0000256" key="10">
    <source>
        <dbReference type="ARBA" id="ARBA00023077"/>
    </source>
</evidence>
<dbReference type="SUPFAM" id="SSF56935">
    <property type="entry name" value="Porins"/>
    <property type="match status" value="1"/>
</dbReference>
<dbReference type="InterPro" id="IPR000531">
    <property type="entry name" value="Beta-barrel_TonB"/>
</dbReference>
<dbReference type="PANTHER" id="PTHR32552:SF68">
    <property type="entry name" value="FERRICHROME OUTER MEMBRANE TRANSPORTER_PHAGE RECEPTOR"/>
    <property type="match status" value="1"/>
</dbReference>
<evidence type="ECO:0000259" key="17">
    <source>
        <dbReference type="Pfam" id="PF07715"/>
    </source>
</evidence>
<keyword evidence="9" id="KW-0406">Ion transport</keyword>
<keyword evidence="6 14" id="KW-0812">Transmembrane</keyword>
<keyword evidence="3 14" id="KW-0813">Transport</keyword>
<dbReference type="Gene3D" id="2.170.130.10">
    <property type="entry name" value="TonB-dependent receptor, plug domain"/>
    <property type="match status" value="1"/>
</dbReference>
<evidence type="ECO:0000256" key="15">
    <source>
        <dbReference type="RuleBase" id="RU003357"/>
    </source>
</evidence>
<comment type="caution">
    <text evidence="18">The sequence shown here is derived from an EMBL/GenBank/DDBJ whole genome shotgun (WGS) entry which is preliminary data.</text>
</comment>
<comment type="similarity">
    <text evidence="2 14 15">Belongs to the TonB-dependent receptor family.</text>
</comment>
<organism evidence="18 19">
    <name type="scientific">Alteraurantiacibacter buctensis</name>
    <dbReference type="NCBI Taxonomy" id="1503981"/>
    <lineage>
        <taxon>Bacteria</taxon>
        <taxon>Pseudomonadati</taxon>
        <taxon>Pseudomonadota</taxon>
        <taxon>Alphaproteobacteria</taxon>
        <taxon>Sphingomonadales</taxon>
        <taxon>Erythrobacteraceae</taxon>
        <taxon>Alteraurantiacibacter</taxon>
    </lineage>
</organism>
<keyword evidence="4 14" id="KW-1134">Transmembrane beta strand</keyword>
<dbReference type="NCBIfam" id="TIGR01783">
    <property type="entry name" value="TonB-siderophor"/>
    <property type="match status" value="1"/>
</dbReference>
<keyword evidence="19" id="KW-1185">Reference proteome</keyword>
<evidence type="ECO:0000256" key="2">
    <source>
        <dbReference type="ARBA" id="ARBA00009810"/>
    </source>
</evidence>
<dbReference type="GO" id="GO:0009279">
    <property type="term" value="C:cell outer membrane"/>
    <property type="evidence" value="ECO:0007669"/>
    <property type="project" value="UniProtKB-SubCell"/>
</dbReference>
<dbReference type="GO" id="GO:0015344">
    <property type="term" value="F:siderophore uptake transmembrane transporter activity"/>
    <property type="evidence" value="ECO:0007669"/>
    <property type="project" value="TreeGrafter"/>
</dbReference>
<keyword evidence="5" id="KW-0410">Iron transport</keyword>
<name>A0A844Z115_9SPHN</name>
<feature type="domain" description="TonB-dependent receptor plug" evidence="17">
    <location>
        <begin position="52"/>
        <end position="148"/>
    </location>
</feature>
<comment type="subcellular location">
    <subcellularLocation>
        <location evidence="1 14">Cell outer membrane</location>
        <topology evidence="1 14">Multi-pass membrane protein</topology>
    </subcellularLocation>
</comment>
<evidence type="ECO:0000256" key="5">
    <source>
        <dbReference type="ARBA" id="ARBA00022496"/>
    </source>
</evidence>
<dbReference type="InterPro" id="IPR039426">
    <property type="entry name" value="TonB-dep_rcpt-like"/>
</dbReference>
<keyword evidence="7" id="KW-0732">Signal</keyword>
<evidence type="ECO:0000256" key="3">
    <source>
        <dbReference type="ARBA" id="ARBA00022448"/>
    </source>
</evidence>
<proteinExistence type="inferred from homology"/>
<keyword evidence="12 18" id="KW-0675">Receptor</keyword>
<dbReference type="InterPro" id="IPR010105">
    <property type="entry name" value="TonB_sidphr_rcpt"/>
</dbReference>
<evidence type="ECO:0000259" key="16">
    <source>
        <dbReference type="Pfam" id="PF00593"/>
    </source>
</evidence>
<evidence type="ECO:0000256" key="12">
    <source>
        <dbReference type="ARBA" id="ARBA00023170"/>
    </source>
</evidence>
<dbReference type="PROSITE" id="PS52016">
    <property type="entry name" value="TONB_DEPENDENT_REC_3"/>
    <property type="match status" value="1"/>
</dbReference>
<keyword evidence="11 14" id="KW-0472">Membrane</keyword>
<dbReference type="PANTHER" id="PTHR32552">
    <property type="entry name" value="FERRICHROME IRON RECEPTOR-RELATED"/>
    <property type="match status" value="1"/>
</dbReference>
<dbReference type="EMBL" id="WTYV01000008">
    <property type="protein sequence ID" value="MXO73212.1"/>
    <property type="molecule type" value="Genomic_DNA"/>
</dbReference>
<dbReference type="Gene3D" id="2.40.170.20">
    <property type="entry name" value="TonB-dependent receptor, beta-barrel domain"/>
    <property type="match status" value="1"/>
</dbReference>
<dbReference type="Pfam" id="PF07715">
    <property type="entry name" value="Plug"/>
    <property type="match status" value="1"/>
</dbReference>
<dbReference type="GO" id="GO:0015891">
    <property type="term" value="P:siderophore transport"/>
    <property type="evidence" value="ECO:0007669"/>
    <property type="project" value="InterPro"/>
</dbReference>
<reference evidence="18 19" key="1">
    <citation type="submission" date="2019-12" db="EMBL/GenBank/DDBJ databases">
        <title>Genomic-based taxomic classification of the family Erythrobacteraceae.</title>
        <authorList>
            <person name="Xu L."/>
        </authorList>
    </citation>
    <scope>NUCLEOTIDE SEQUENCE [LARGE SCALE GENOMIC DNA]</scope>
    <source>
        <strain evidence="18 19">M0322</strain>
    </source>
</reference>
<dbReference type="Proteomes" id="UP000466966">
    <property type="component" value="Unassembled WGS sequence"/>
</dbReference>
<gene>
    <name evidence="18" type="ORF">GRI99_16410</name>
</gene>
<dbReference type="Pfam" id="PF00593">
    <property type="entry name" value="TonB_dep_Rec_b-barrel"/>
    <property type="match status" value="1"/>
</dbReference>
<dbReference type="CDD" id="cd01347">
    <property type="entry name" value="ligand_gated_channel"/>
    <property type="match status" value="1"/>
</dbReference>
<evidence type="ECO:0000256" key="11">
    <source>
        <dbReference type="ARBA" id="ARBA00023136"/>
    </source>
</evidence>
<evidence type="ECO:0000256" key="7">
    <source>
        <dbReference type="ARBA" id="ARBA00022729"/>
    </source>
</evidence>
<evidence type="ECO:0000313" key="19">
    <source>
        <dbReference type="Proteomes" id="UP000466966"/>
    </source>
</evidence>
<dbReference type="AlphaFoldDB" id="A0A844Z115"/>
<keyword evidence="8" id="KW-0408">Iron</keyword>
<dbReference type="InterPro" id="IPR012910">
    <property type="entry name" value="Plug_dom"/>
</dbReference>
<keyword evidence="13 14" id="KW-0998">Cell outer membrane</keyword>
<dbReference type="OrthoDB" id="9760333at2"/>
<protein>
    <submittedName>
        <fullName evidence="18">TonB-dependent siderophore receptor</fullName>
    </submittedName>
</protein>
<evidence type="ECO:0000256" key="1">
    <source>
        <dbReference type="ARBA" id="ARBA00004571"/>
    </source>
</evidence>
<dbReference type="GO" id="GO:0038023">
    <property type="term" value="F:signaling receptor activity"/>
    <property type="evidence" value="ECO:0007669"/>
    <property type="project" value="InterPro"/>
</dbReference>
<dbReference type="InterPro" id="IPR037066">
    <property type="entry name" value="Plug_dom_sf"/>
</dbReference>
<evidence type="ECO:0000256" key="14">
    <source>
        <dbReference type="PROSITE-ProRule" id="PRU01360"/>
    </source>
</evidence>
<keyword evidence="10 15" id="KW-0798">TonB box</keyword>
<evidence type="ECO:0000256" key="9">
    <source>
        <dbReference type="ARBA" id="ARBA00023065"/>
    </source>
</evidence>
<accession>A0A844Z115</accession>
<evidence type="ECO:0000256" key="13">
    <source>
        <dbReference type="ARBA" id="ARBA00023237"/>
    </source>
</evidence>
<evidence type="ECO:0000256" key="8">
    <source>
        <dbReference type="ARBA" id="ARBA00023004"/>
    </source>
</evidence>
<feature type="domain" description="TonB-dependent receptor-like beta-barrel" evidence="16">
    <location>
        <begin position="220"/>
        <end position="651"/>
    </location>
</feature>
<evidence type="ECO:0000313" key="18">
    <source>
        <dbReference type="EMBL" id="MXO73212.1"/>
    </source>
</evidence>